<name>A0A1H7BHI7_9BACT</name>
<dbReference type="InterPro" id="IPR010255">
    <property type="entry name" value="Haem_peroxidase_sf"/>
</dbReference>
<dbReference type="PANTHER" id="PTHR30555">
    <property type="entry name" value="HYDROPEROXIDASE I, BIFUNCTIONAL CATALASE-PEROXIDASE"/>
    <property type="match status" value="1"/>
</dbReference>
<dbReference type="GO" id="GO:0046872">
    <property type="term" value="F:metal ion binding"/>
    <property type="evidence" value="ECO:0007669"/>
    <property type="project" value="UniProtKB-KW"/>
</dbReference>
<dbReference type="GO" id="GO:0070301">
    <property type="term" value="P:cellular response to hydrogen peroxide"/>
    <property type="evidence" value="ECO:0007669"/>
    <property type="project" value="TreeGrafter"/>
</dbReference>
<dbReference type="STRING" id="1416801.SAMN05192553_11239"/>
<dbReference type="Proteomes" id="UP000199403">
    <property type="component" value="Unassembled WGS sequence"/>
</dbReference>
<dbReference type="PANTHER" id="PTHR30555:SF0">
    <property type="entry name" value="CATALASE-PEROXIDASE"/>
    <property type="match status" value="1"/>
</dbReference>
<evidence type="ECO:0000256" key="1">
    <source>
        <dbReference type="ARBA" id="ARBA00001970"/>
    </source>
</evidence>
<evidence type="ECO:0000256" key="4">
    <source>
        <dbReference type="ARBA" id="ARBA00022723"/>
    </source>
</evidence>
<evidence type="ECO:0000256" key="9">
    <source>
        <dbReference type="ARBA" id="ARBA00051651"/>
    </source>
</evidence>
<dbReference type="GO" id="GO:0042744">
    <property type="term" value="P:hydrogen peroxide catabolic process"/>
    <property type="evidence" value="ECO:0007669"/>
    <property type="project" value="UniProtKB-KW"/>
</dbReference>
<dbReference type="AlphaFoldDB" id="A0A1H7BHI7"/>
<comment type="catalytic activity">
    <reaction evidence="8">
        <text>2 H2O2 = O2 + 2 H2O</text>
        <dbReference type="Rhea" id="RHEA:20309"/>
        <dbReference type="ChEBI" id="CHEBI:15377"/>
        <dbReference type="ChEBI" id="CHEBI:15379"/>
        <dbReference type="ChEBI" id="CHEBI:16240"/>
        <dbReference type="EC" id="1.11.1.21"/>
    </reaction>
</comment>
<sequence>MLATQEQTDVASFDLLEPMADGFRNYLKTQYTISTEELLLDKAQLLTLTAPEMTVLVGGMRALNANYDGSGHGIFSDKKATLTNEFFVHLLDIGTEWKASSESKETFEGRDRATGEPKWTATRADLIFGSNSELRALAEVYASETSKEKFVSDFVAAWDKVMKLDRFDLIYQ</sequence>
<comment type="similarity">
    <text evidence="10">Belongs to the peroxidase family. Peroxidase/catalase subfamily.</text>
</comment>
<dbReference type="FunFam" id="1.10.420.10:FF:000004">
    <property type="entry name" value="Catalase-peroxidase"/>
    <property type="match status" value="1"/>
</dbReference>
<dbReference type="EMBL" id="FNZH01000012">
    <property type="protein sequence ID" value="SEJ77203.1"/>
    <property type="molecule type" value="Genomic_DNA"/>
</dbReference>
<comment type="cofactor">
    <cofactor evidence="1">
        <name>heme b</name>
        <dbReference type="ChEBI" id="CHEBI:60344"/>
    </cofactor>
</comment>
<organism evidence="12 13">
    <name type="scientific">Cyclobacterium xiamenense</name>
    <dbReference type="NCBI Taxonomy" id="1297121"/>
    <lineage>
        <taxon>Bacteria</taxon>
        <taxon>Pseudomonadati</taxon>
        <taxon>Bacteroidota</taxon>
        <taxon>Cytophagia</taxon>
        <taxon>Cytophagales</taxon>
        <taxon>Cyclobacteriaceae</taxon>
        <taxon>Cyclobacterium</taxon>
    </lineage>
</organism>
<evidence type="ECO:0000256" key="3">
    <source>
        <dbReference type="ARBA" id="ARBA00022617"/>
    </source>
</evidence>
<dbReference type="SUPFAM" id="SSF48113">
    <property type="entry name" value="Heme-dependent peroxidases"/>
    <property type="match status" value="1"/>
</dbReference>
<dbReference type="Gene3D" id="1.10.520.10">
    <property type="match status" value="1"/>
</dbReference>
<keyword evidence="4" id="KW-0479">Metal-binding</keyword>
<evidence type="ECO:0000256" key="7">
    <source>
        <dbReference type="ARBA" id="ARBA00023324"/>
    </source>
</evidence>
<evidence type="ECO:0000313" key="13">
    <source>
        <dbReference type="Proteomes" id="UP000199403"/>
    </source>
</evidence>
<keyword evidence="13" id="KW-1185">Reference proteome</keyword>
<evidence type="ECO:0000256" key="8">
    <source>
        <dbReference type="ARBA" id="ARBA00049145"/>
    </source>
</evidence>
<dbReference type="InterPro" id="IPR000763">
    <property type="entry name" value="Catalase_peroxidase"/>
</dbReference>
<dbReference type="Gene3D" id="1.10.420.10">
    <property type="entry name" value="Peroxidase, domain 2"/>
    <property type="match status" value="1"/>
</dbReference>
<accession>A0A1H7BHI7</accession>
<dbReference type="EC" id="1.11.1.21" evidence="11"/>
<keyword evidence="3" id="KW-0349">Heme</keyword>
<protein>
    <recommendedName>
        <fullName evidence="11">catalase peroxidase</fullName>
        <ecNumber evidence="11">1.11.1.21</ecNumber>
    </recommendedName>
</protein>
<evidence type="ECO:0000313" key="12">
    <source>
        <dbReference type="EMBL" id="SEJ77203.1"/>
    </source>
</evidence>
<dbReference type="GO" id="GO:0020037">
    <property type="term" value="F:heme binding"/>
    <property type="evidence" value="ECO:0007669"/>
    <property type="project" value="InterPro"/>
</dbReference>
<proteinExistence type="inferred from homology"/>
<evidence type="ECO:0000256" key="11">
    <source>
        <dbReference type="ARBA" id="ARBA00067012"/>
    </source>
</evidence>
<dbReference type="GO" id="GO:0004096">
    <property type="term" value="F:catalase activity"/>
    <property type="evidence" value="ECO:0007669"/>
    <property type="project" value="InterPro"/>
</dbReference>
<comment type="catalytic activity">
    <reaction evidence="9">
        <text>H2O2 + AH2 = A + 2 H2O</text>
        <dbReference type="Rhea" id="RHEA:30275"/>
        <dbReference type="ChEBI" id="CHEBI:13193"/>
        <dbReference type="ChEBI" id="CHEBI:15377"/>
        <dbReference type="ChEBI" id="CHEBI:16240"/>
        <dbReference type="ChEBI" id="CHEBI:17499"/>
        <dbReference type="EC" id="1.11.1.21"/>
    </reaction>
</comment>
<evidence type="ECO:0000256" key="2">
    <source>
        <dbReference type="ARBA" id="ARBA00022559"/>
    </source>
</evidence>
<keyword evidence="2 12" id="KW-0575">Peroxidase</keyword>
<evidence type="ECO:0000256" key="6">
    <source>
        <dbReference type="ARBA" id="ARBA00023004"/>
    </source>
</evidence>
<keyword evidence="7" id="KW-0376">Hydrogen peroxide</keyword>
<evidence type="ECO:0000256" key="10">
    <source>
        <dbReference type="ARBA" id="ARBA00060838"/>
    </source>
</evidence>
<evidence type="ECO:0000256" key="5">
    <source>
        <dbReference type="ARBA" id="ARBA00023002"/>
    </source>
</evidence>
<gene>
    <name evidence="12" type="ORF">SAMN05192553_11239</name>
</gene>
<reference evidence="13" key="1">
    <citation type="submission" date="2016-10" db="EMBL/GenBank/DDBJ databases">
        <authorList>
            <person name="Varghese N."/>
            <person name="Submissions S."/>
        </authorList>
    </citation>
    <scope>NUCLEOTIDE SEQUENCE [LARGE SCALE GENOMIC DNA]</scope>
    <source>
        <strain evidence="13">IBRC-M 10761</strain>
    </source>
</reference>
<keyword evidence="5" id="KW-0560">Oxidoreductase</keyword>
<keyword evidence="6" id="KW-0408">Iron</keyword>
<dbReference type="GO" id="GO:0005829">
    <property type="term" value="C:cytosol"/>
    <property type="evidence" value="ECO:0007669"/>
    <property type="project" value="TreeGrafter"/>
</dbReference>